<keyword evidence="1" id="KW-0812">Transmembrane</keyword>
<sequence>MDSLSNVFDWSFFWGVYGFMLKIASPFVMLIVAIIAVGLLIGGIISAIRQRNA</sequence>
<protein>
    <recommendedName>
        <fullName evidence="4">PTS ascorbate transporter subunit IIC</fullName>
    </recommendedName>
</protein>
<dbReference type="AlphaFoldDB" id="A0A1H0VQ04"/>
<proteinExistence type="predicted"/>
<reference evidence="3" key="1">
    <citation type="submission" date="2016-10" db="EMBL/GenBank/DDBJ databases">
        <authorList>
            <person name="Varghese N."/>
            <person name="Submissions S."/>
        </authorList>
    </citation>
    <scope>NUCLEOTIDE SEQUENCE [LARGE SCALE GENOMIC DNA]</scope>
    <source>
        <strain evidence="3">IBRC-M10078</strain>
    </source>
</reference>
<organism evidence="2 3">
    <name type="scientific">Litchfieldia salsa</name>
    <dbReference type="NCBI Taxonomy" id="930152"/>
    <lineage>
        <taxon>Bacteria</taxon>
        <taxon>Bacillati</taxon>
        <taxon>Bacillota</taxon>
        <taxon>Bacilli</taxon>
        <taxon>Bacillales</taxon>
        <taxon>Bacillaceae</taxon>
        <taxon>Litchfieldia</taxon>
    </lineage>
</organism>
<evidence type="ECO:0000313" key="2">
    <source>
        <dbReference type="EMBL" id="SDP80166.1"/>
    </source>
</evidence>
<dbReference type="EMBL" id="FNJU01000007">
    <property type="protein sequence ID" value="SDP80166.1"/>
    <property type="molecule type" value="Genomic_DNA"/>
</dbReference>
<keyword evidence="3" id="KW-1185">Reference proteome</keyword>
<accession>A0A1H0VQ04</accession>
<feature type="transmembrane region" description="Helical" evidence="1">
    <location>
        <begin position="23"/>
        <end position="48"/>
    </location>
</feature>
<gene>
    <name evidence="2" type="ORF">SAMN05216565_107112</name>
</gene>
<dbReference type="RefSeq" id="WP_090855789.1">
    <property type="nucleotide sequence ID" value="NZ_FNJU01000007.1"/>
</dbReference>
<keyword evidence="1" id="KW-1133">Transmembrane helix</keyword>
<keyword evidence="1" id="KW-0472">Membrane</keyword>
<evidence type="ECO:0000256" key="1">
    <source>
        <dbReference type="SAM" id="Phobius"/>
    </source>
</evidence>
<name>A0A1H0VQ04_9BACI</name>
<dbReference type="Proteomes" id="UP000199159">
    <property type="component" value="Unassembled WGS sequence"/>
</dbReference>
<dbReference type="STRING" id="930152.SAMN05216565_107112"/>
<evidence type="ECO:0000313" key="3">
    <source>
        <dbReference type="Proteomes" id="UP000199159"/>
    </source>
</evidence>
<evidence type="ECO:0008006" key="4">
    <source>
        <dbReference type="Google" id="ProtNLM"/>
    </source>
</evidence>